<dbReference type="SMART" id="SM00267">
    <property type="entry name" value="GGDEF"/>
    <property type="match status" value="1"/>
</dbReference>
<dbReference type="InterPro" id="IPR043128">
    <property type="entry name" value="Rev_trsase/Diguanyl_cyclase"/>
</dbReference>
<dbReference type="Pfam" id="PF00990">
    <property type="entry name" value="GGDEF"/>
    <property type="match status" value="1"/>
</dbReference>
<dbReference type="SUPFAM" id="SSF55073">
    <property type="entry name" value="Nucleotide cyclase"/>
    <property type="match status" value="1"/>
</dbReference>
<name>A0A516H4R6_9PROT</name>
<protein>
    <recommendedName>
        <fullName evidence="1">diguanylate cyclase</fullName>
        <ecNumber evidence="1">2.7.7.65</ecNumber>
    </recommendedName>
</protein>
<accession>A0A516H4R6</accession>
<dbReference type="GO" id="GO:0052621">
    <property type="term" value="F:diguanylate cyclase activity"/>
    <property type="evidence" value="ECO:0007669"/>
    <property type="project" value="UniProtKB-EC"/>
</dbReference>
<proteinExistence type="predicted"/>
<dbReference type="GO" id="GO:0043709">
    <property type="term" value="P:cell adhesion involved in single-species biofilm formation"/>
    <property type="evidence" value="ECO:0007669"/>
    <property type="project" value="TreeGrafter"/>
</dbReference>
<gene>
    <name evidence="3" type="ORF">FNB15_15680</name>
</gene>
<dbReference type="GO" id="GO:1902201">
    <property type="term" value="P:negative regulation of bacterial-type flagellum-dependent cell motility"/>
    <property type="evidence" value="ECO:0007669"/>
    <property type="project" value="TreeGrafter"/>
</dbReference>
<dbReference type="PROSITE" id="PS50887">
    <property type="entry name" value="GGDEF"/>
    <property type="match status" value="1"/>
</dbReference>
<dbReference type="Gene3D" id="3.30.70.270">
    <property type="match status" value="1"/>
</dbReference>
<dbReference type="PANTHER" id="PTHR45138">
    <property type="entry name" value="REGULATORY COMPONENTS OF SENSORY TRANSDUCTION SYSTEM"/>
    <property type="match status" value="1"/>
</dbReference>
<dbReference type="OrthoDB" id="9812260at2"/>
<keyword evidence="4" id="KW-1185">Reference proteome</keyword>
<reference evidence="3 4" key="1">
    <citation type="submission" date="2019-07" db="EMBL/GenBank/DDBJ databases">
        <title>Genome sequencing for Ferrovibrio sp. K5.</title>
        <authorList>
            <person name="Park S.-J."/>
        </authorList>
    </citation>
    <scope>NUCLEOTIDE SEQUENCE [LARGE SCALE GENOMIC DNA]</scope>
    <source>
        <strain evidence="3 4">K5</strain>
    </source>
</reference>
<dbReference type="EC" id="2.7.7.65" evidence="1"/>
<dbReference type="Proteomes" id="UP000317496">
    <property type="component" value="Chromosome"/>
</dbReference>
<dbReference type="KEGG" id="fer:FNB15_15680"/>
<dbReference type="InterPro" id="IPR029787">
    <property type="entry name" value="Nucleotide_cyclase"/>
</dbReference>
<feature type="domain" description="GGDEF" evidence="2">
    <location>
        <begin position="111"/>
        <end position="237"/>
    </location>
</feature>
<dbReference type="RefSeq" id="WP_144069611.1">
    <property type="nucleotide sequence ID" value="NZ_CP041636.1"/>
</dbReference>
<dbReference type="AlphaFoldDB" id="A0A516H4R6"/>
<dbReference type="InterPro" id="IPR050469">
    <property type="entry name" value="Diguanylate_Cyclase"/>
</dbReference>
<organism evidence="3 4">
    <name type="scientific">Ferrovibrio terrae</name>
    <dbReference type="NCBI Taxonomy" id="2594003"/>
    <lineage>
        <taxon>Bacteria</taxon>
        <taxon>Pseudomonadati</taxon>
        <taxon>Pseudomonadota</taxon>
        <taxon>Alphaproteobacteria</taxon>
        <taxon>Rhodospirillales</taxon>
        <taxon>Rhodospirillaceae</taxon>
        <taxon>Ferrovibrio</taxon>
    </lineage>
</organism>
<evidence type="ECO:0000256" key="1">
    <source>
        <dbReference type="ARBA" id="ARBA00012528"/>
    </source>
</evidence>
<dbReference type="EMBL" id="CP041636">
    <property type="protein sequence ID" value="QDO98630.1"/>
    <property type="molecule type" value="Genomic_DNA"/>
</dbReference>
<sequence length="237" mass="25944">MMPANDTPLTEWPLSALAGQAHLAPHSTGFASLVLRLRLALRRDPDPVKRSLVEQILTAAAESEQRLIDQAQRIAELEALSTTDELTGLPNRRAFESFMAADLARASRDGHGGTLAFLDLDRFKAINDRHGHAAGDAVLCQIALRLQPAARATDCLARLHGDEFVLAMPGATRDQAEVRLSELATRVEKQPLRFGDALIPVGISYGLSSYDGSTDLPTLLRDCDHAMYIRKQARRDD</sequence>
<evidence type="ECO:0000313" key="3">
    <source>
        <dbReference type="EMBL" id="QDO98630.1"/>
    </source>
</evidence>
<evidence type="ECO:0000259" key="2">
    <source>
        <dbReference type="PROSITE" id="PS50887"/>
    </source>
</evidence>
<dbReference type="GO" id="GO:0005886">
    <property type="term" value="C:plasma membrane"/>
    <property type="evidence" value="ECO:0007669"/>
    <property type="project" value="TreeGrafter"/>
</dbReference>
<dbReference type="InterPro" id="IPR000160">
    <property type="entry name" value="GGDEF_dom"/>
</dbReference>
<evidence type="ECO:0000313" key="4">
    <source>
        <dbReference type="Proteomes" id="UP000317496"/>
    </source>
</evidence>
<dbReference type="CDD" id="cd01949">
    <property type="entry name" value="GGDEF"/>
    <property type="match status" value="1"/>
</dbReference>
<dbReference type="PANTHER" id="PTHR45138:SF24">
    <property type="entry name" value="DIGUANYLATE CYCLASE DGCC-RELATED"/>
    <property type="match status" value="1"/>
</dbReference>
<dbReference type="NCBIfam" id="TIGR00254">
    <property type="entry name" value="GGDEF"/>
    <property type="match status" value="1"/>
</dbReference>